<dbReference type="GO" id="GO:0004519">
    <property type="term" value="F:endonuclease activity"/>
    <property type="evidence" value="ECO:0007669"/>
    <property type="project" value="UniProtKB-UniRule"/>
</dbReference>
<comment type="similarity">
    <text evidence="2 10">Belongs to the DNA/RNA non-specific endonuclease family.</text>
</comment>
<gene>
    <name evidence="15" type="ORF">B0680_09005</name>
</gene>
<dbReference type="Pfam" id="PF01223">
    <property type="entry name" value="Endonuclease_NS"/>
    <property type="match status" value="1"/>
</dbReference>
<evidence type="ECO:0000313" key="16">
    <source>
        <dbReference type="Proteomes" id="UP000189800"/>
    </source>
</evidence>
<dbReference type="SMART" id="SM00892">
    <property type="entry name" value="Endonuclease_NS"/>
    <property type="match status" value="1"/>
</dbReference>
<dbReference type="PROSITE" id="PS51257">
    <property type="entry name" value="PROKAR_LIPOPROTEIN"/>
    <property type="match status" value="1"/>
</dbReference>
<keyword evidence="6 10" id="KW-0378">Hydrolase</keyword>
<dbReference type="InterPro" id="IPR020821">
    <property type="entry name" value="ENPP1-3/EXOG-like_nuc-like"/>
</dbReference>
<feature type="binding site" evidence="9">
    <location>
        <position position="189"/>
    </location>
    <ligand>
        <name>Mg(2+)</name>
        <dbReference type="ChEBI" id="CHEBI:18420"/>
        <note>catalytic</note>
    </ligand>
</feature>
<feature type="chain" id="PRO_5012774954" description="Endonuclease" evidence="12">
    <location>
        <begin position="25"/>
        <end position="329"/>
    </location>
</feature>
<evidence type="ECO:0000256" key="2">
    <source>
        <dbReference type="ARBA" id="ARBA00010052"/>
    </source>
</evidence>
<dbReference type="AlphaFoldDB" id="A0A1T0CLA6"/>
<comment type="caution">
    <text evidence="15">The sequence shown here is derived from an EMBL/GenBank/DDBJ whole genome shotgun (WGS) entry which is preliminary data.</text>
</comment>
<keyword evidence="3 10" id="KW-0540">Nuclease</keyword>
<dbReference type="InterPro" id="IPR044929">
    <property type="entry name" value="DNA/RNA_non-sp_Endonuclease_sf"/>
</dbReference>
<dbReference type="EMBL" id="MUYU01000025">
    <property type="protein sequence ID" value="OOS22941.1"/>
    <property type="molecule type" value="Genomic_DNA"/>
</dbReference>
<evidence type="ECO:0000259" key="13">
    <source>
        <dbReference type="SMART" id="SM00477"/>
    </source>
</evidence>
<proteinExistence type="inferred from homology"/>
<dbReference type="STRING" id="470453.B0680_09005"/>
<evidence type="ECO:0000256" key="1">
    <source>
        <dbReference type="ARBA" id="ARBA00001946"/>
    </source>
</evidence>
<dbReference type="SUPFAM" id="SSF54060">
    <property type="entry name" value="His-Me finger endonucleases"/>
    <property type="match status" value="1"/>
</dbReference>
<dbReference type="InterPro" id="IPR040255">
    <property type="entry name" value="Non-specific_endonuclease"/>
</dbReference>
<organism evidence="15 16">
    <name type="scientific">Moraxella pluranimalium</name>
    <dbReference type="NCBI Taxonomy" id="470453"/>
    <lineage>
        <taxon>Bacteria</taxon>
        <taxon>Pseudomonadati</taxon>
        <taxon>Pseudomonadota</taxon>
        <taxon>Gammaproteobacteria</taxon>
        <taxon>Moraxellales</taxon>
        <taxon>Moraxellaceae</taxon>
        <taxon>Moraxella</taxon>
    </lineage>
</organism>
<dbReference type="GO" id="GO:0046872">
    <property type="term" value="F:metal ion binding"/>
    <property type="evidence" value="ECO:0007669"/>
    <property type="project" value="UniProtKB-KW"/>
</dbReference>
<keyword evidence="16" id="KW-1185">Reference proteome</keyword>
<name>A0A1T0CLA6_9GAMM</name>
<dbReference type="InterPro" id="IPR018524">
    <property type="entry name" value="DNA/RNA_endonuclease_AS"/>
</dbReference>
<reference evidence="15 16" key="1">
    <citation type="submission" date="2017-02" db="EMBL/GenBank/DDBJ databases">
        <title>Draft genome sequence of Moraxella pluranimalium CCUG 54913T type strain.</title>
        <authorList>
            <person name="Salva-Serra F."/>
            <person name="Engstrom-Jakobsson H."/>
            <person name="Thorell K."/>
            <person name="Jaen-Luchoro D."/>
            <person name="Gonzales-Siles L."/>
            <person name="Karlsson R."/>
            <person name="Yazdan S."/>
            <person name="Boulund F."/>
            <person name="Johnning A."/>
            <person name="Engstrand L."/>
            <person name="Kristiansson E."/>
            <person name="Moore E."/>
        </authorList>
    </citation>
    <scope>NUCLEOTIDE SEQUENCE [LARGE SCALE GENOMIC DNA]</scope>
    <source>
        <strain evidence="15 16">CCUG 54913</strain>
    </source>
</reference>
<keyword evidence="4 9" id="KW-0479">Metal-binding</keyword>
<dbReference type="Gene3D" id="3.40.570.10">
    <property type="entry name" value="Extracellular Endonuclease, subunit A"/>
    <property type="match status" value="1"/>
</dbReference>
<evidence type="ECO:0000256" key="3">
    <source>
        <dbReference type="ARBA" id="ARBA00022722"/>
    </source>
</evidence>
<keyword evidence="7" id="KW-0460">Magnesium</keyword>
<accession>A0A1T0CLA6</accession>
<evidence type="ECO:0000256" key="10">
    <source>
        <dbReference type="RuleBase" id="RU366055"/>
    </source>
</evidence>
<evidence type="ECO:0000256" key="11">
    <source>
        <dbReference type="SAM" id="MobiDB-lite"/>
    </source>
</evidence>
<dbReference type="PANTHER" id="PTHR13966">
    <property type="entry name" value="ENDONUCLEASE RELATED"/>
    <property type="match status" value="1"/>
</dbReference>
<evidence type="ECO:0000256" key="8">
    <source>
        <dbReference type="PIRSR" id="PIRSR640255-1"/>
    </source>
</evidence>
<dbReference type="GO" id="GO:0016787">
    <property type="term" value="F:hydrolase activity"/>
    <property type="evidence" value="ECO:0007669"/>
    <property type="project" value="UniProtKB-KW"/>
</dbReference>
<evidence type="ECO:0000259" key="14">
    <source>
        <dbReference type="SMART" id="SM00892"/>
    </source>
</evidence>
<protein>
    <recommendedName>
        <fullName evidence="10">Endonuclease</fullName>
        <ecNumber evidence="10">3.1.30.-</ecNumber>
    </recommendedName>
</protein>
<evidence type="ECO:0000256" key="4">
    <source>
        <dbReference type="ARBA" id="ARBA00022723"/>
    </source>
</evidence>
<sequence>MMSRFLFRTACVAITILLSSCTISLEPTPNPSPSPTPNTVPTPSDTTPAVSPLSYRFETGFDSYQACQHQFYQSAPALVGTKGDKLNRQLYALCFDGFATLYSGISRTPFWSASHLTNQRVQQARTLARNDSFRAERRLPSDVRAELADYRRSGFDRGHIAPNGDMATVDEQYASFSLANIAPQHGEHNRNLWRHIENATRTLAVRYGEVYVVTGVVFDGQSVQRIGGRVMVPSHFFKAVYIPKLNQAGVYYSPNDSTGNYEVISLQALAKRTGILAMPSLATAVQNHAHALPSPMTDKQAEAIMLNTPHSWLAFGDAMVRYVVTFLRS</sequence>
<feature type="active site" description="Proton acceptor" evidence="8">
    <location>
        <position position="159"/>
    </location>
</feature>
<dbReference type="Proteomes" id="UP000189800">
    <property type="component" value="Unassembled WGS sequence"/>
</dbReference>
<feature type="signal peptide" evidence="12">
    <location>
        <begin position="1"/>
        <end position="24"/>
    </location>
</feature>
<dbReference type="PANTHER" id="PTHR13966:SF5">
    <property type="entry name" value="ENDONUCLEASE G, MITOCHONDRIAL"/>
    <property type="match status" value="1"/>
</dbReference>
<evidence type="ECO:0000256" key="6">
    <source>
        <dbReference type="ARBA" id="ARBA00022801"/>
    </source>
</evidence>
<evidence type="ECO:0000256" key="9">
    <source>
        <dbReference type="PIRSR" id="PIRSR640255-2"/>
    </source>
</evidence>
<dbReference type="SMART" id="SM00477">
    <property type="entry name" value="NUC"/>
    <property type="match status" value="1"/>
</dbReference>
<comment type="cofactor">
    <cofactor evidence="1 10">
        <name>Mg(2+)</name>
        <dbReference type="ChEBI" id="CHEBI:18420"/>
    </cofactor>
</comment>
<dbReference type="EC" id="3.1.30.-" evidence="10"/>
<evidence type="ECO:0000256" key="7">
    <source>
        <dbReference type="ARBA" id="ARBA00022842"/>
    </source>
</evidence>
<evidence type="ECO:0000313" key="15">
    <source>
        <dbReference type="EMBL" id="OOS22941.1"/>
    </source>
</evidence>
<feature type="compositionally biased region" description="Pro residues" evidence="11">
    <location>
        <begin position="28"/>
        <end position="40"/>
    </location>
</feature>
<evidence type="ECO:0000256" key="5">
    <source>
        <dbReference type="ARBA" id="ARBA00022759"/>
    </source>
</evidence>
<keyword evidence="5 10" id="KW-0255">Endonuclease</keyword>
<dbReference type="GO" id="GO:0003676">
    <property type="term" value="F:nucleic acid binding"/>
    <property type="evidence" value="ECO:0007669"/>
    <property type="project" value="InterPro"/>
</dbReference>
<feature type="domain" description="DNA/RNA non-specific endonuclease/pyrophosphatase/phosphodiesterase" evidence="14">
    <location>
        <begin position="94"/>
        <end position="284"/>
    </location>
</feature>
<feature type="region of interest" description="Disordered" evidence="11">
    <location>
        <begin position="27"/>
        <end position="49"/>
    </location>
</feature>
<dbReference type="InterPro" id="IPR044925">
    <property type="entry name" value="His-Me_finger_sf"/>
</dbReference>
<dbReference type="InterPro" id="IPR001604">
    <property type="entry name" value="Endo_G_ENPP1-like_dom"/>
</dbReference>
<dbReference type="PROSITE" id="PS01070">
    <property type="entry name" value="NUCLEASE_NON_SPEC"/>
    <property type="match status" value="1"/>
</dbReference>
<feature type="domain" description="ENPP1-3/EXOG-like endonuclease/phosphodiesterase" evidence="13">
    <location>
        <begin position="95"/>
        <end position="284"/>
    </location>
</feature>
<evidence type="ECO:0000256" key="12">
    <source>
        <dbReference type="SAM" id="SignalP"/>
    </source>
</evidence>
<keyword evidence="12" id="KW-0732">Signal</keyword>